<dbReference type="AlphaFoldDB" id="A0AAW5LZH0"/>
<gene>
    <name evidence="1" type="ORF">NSA17_08255</name>
</gene>
<comment type="caution">
    <text evidence="1">The sequence shown here is derived from an EMBL/GenBank/DDBJ whole genome shotgun (WGS) entry which is preliminary data.</text>
</comment>
<protein>
    <recommendedName>
        <fullName evidence="3">Lj928 prophage protein</fullName>
    </recommendedName>
</protein>
<evidence type="ECO:0000313" key="2">
    <source>
        <dbReference type="Proteomes" id="UP001206357"/>
    </source>
</evidence>
<accession>A0AAW5LZH0</accession>
<proteinExistence type="predicted"/>
<evidence type="ECO:0000313" key="1">
    <source>
        <dbReference type="EMBL" id="MCR1915421.1"/>
    </source>
</evidence>
<name>A0AAW5LZH0_LACJH</name>
<dbReference type="RefSeq" id="WP_146283340.1">
    <property type="nucleotide sequence ID" value="NZ_JANKAU010000010.1"/>
</dbReference>
<evidence type="ECO:0008006" key="3">
    <source>
        <dbReference type="Google" id="ProtNLM"/>
    </source>
</evidence>
<reference evidence="1" key="1">
    <citation type="submission" date="2022-07" db="EMBL/GenBank/DDBJ databases">
        <title>Enhanced cultured diversity of the mouse gut microbiota enables custom-made synthetic communities.</title>
        <authorList>
            <person name="Afrizal A."/>
        </authorList>
    </citation>
    <scope>NUCLEOTIDE SEQUENCE</scope>
    <source>
        <strain evidence="1">DSM 100219</strain>
    </source>
</reference>
<dbReference type="EMBL" id="JANKAU010000010">
    <property type="protein sequence ID" value="MCR1915421.1"/>
    <property type="molecule type" value="Genomic_DNA"/>
</dbReference>
<organism evidence="1 2">
    <name type="scientific">Lactobacillus johnsonii</name>
    <dbReference type="NCBI Taxonomy" id="33959"/>
    <lineage>
        <taxon>Bacteria</taxon>
        <taxon>Bacillati</taxon>
        <taxon>Bacillota</taxon>
        <taxon>Bacilli</taxon>
        <taxon>Lactobacillales</taxon>
        <taxon>Lactobacillaceae</taxon>
        <taxon>Lactobacillus</taxon>
    </lineage>
</organism>
<dbReference type="Proteomes" id="UP001206357">
    <property type="component" value="Unassembled WGS sequence"/>
</dbReference>
<sequence length="65" mass="7520">MSKEQCPYCSIDNGTELFTCGGDDYDYFISVSIDKSKLHFEEFSWDGNFSEDLEINYCPKCGRKL</sequence>